<reference evidence="3" key="1">
    <citation type="submission" date="2024-05" db="EMBL/GenBank/DDBJ databases">
        <authorList>
            <person name="Kim S."/>
            <person name="Heo J."/>
            <person name="Choi H."/>
            <person name="Choi Y."/>
            <person name="Kwon S.-W."/>
            <person name="Kim Y."/>
        </authorList>
    </citation>
    <scope>NUCLEOTIDE SEQUENCE</scope>
    <source>
        <strain evidence="3">KACC 23698</strain>
    </source>
</reference>
<dbReference type="GO" id="GO:0016811">
    <property type="term" value="F:hydrolase activity, acting on carbon-nitrogen (but not peptide) bonds, in linear amides"/>
    <property type="evidence" value="ECO:0007669"/>
    <property type="project" value="UniProtKB-ARBA"/>
</dbReference>
<dbReference type="InterPro" id="IPR036526">
    <property type="entry name" value="C-N_Hydrolase_sf"/>
</dbReference>
<dbReference type="Pfam" id="PF00795">
    <property type="entry name" value="CN_hydrolase"/>
    <property type="match status" value="1"/>
</dbReference>
<dbReference type="SUPFAM" id="SSF56317">
    <property type="entry name" value="Carbon-nitrogen hydrolase"/>
    <property type="match status" value="1"/>
</dbReference>
<dbReference type="PROSITE" id="PS50263">
    <property type="entry name" value="CN_HYDROLASE"/>
    <property type="match status" value="1"/>
</dbReference>
<evidence type="ECO:0000259" key="2">
    <source>
        <dbReference type="PROSITE" id="PS50263"/>
    </source>
</evidence>
<dbReference type="CDD" id="cd07197">
    <property type="entry name" value="nitrilase"/>
    <property type="match status" value="1"/>
</dbReference>
<dbReference type="Gene3D" id="3.60.110.10">
    <property type="entry name" value="Carbon-nitrogen hydrolase"/>
    <property type="match status" value="1"/>
</dbReference>
<organism evidence="3">
    <name type="scientific">Alsobacter sp. KACC 23698</name>
    <dbReference type="NCBI Taxonomy" id="3149229"/>
    <lineage>
        <taxon>Bacteria</taxon>
        <taxon>Pseudomonadati</taxon>
        <taxon>Pseudomonadota</taxon>
        <taxon>Alphaproteobacteria</taxon>
        <taxon>Hyphomicrobiales</taxon>
        <taxon>Alsobacteraceae</taxon>
        <taxon>Alsobacter</taxon>
    </lineage>
</organism>
<name>A0AAU7JEZ3_9HYPH</name>
<gene>
    <name evidence="3" type="ORF">ABEG18_24840</name>
</gene>
<dbReference type="InterPro" id="IPR003010">
    <property type="entry name" value="C-N_Hydrolase"/>
</dbReference>
<dbReference type="PANTHER" id="PTHR43674:SF2">
    <property type="entry name" value="BETA-UREIDOPROPIONASE"/>
    <property type="match status" value="1"/>
</dbReference>
<dbReference type="RefSeq" id="WP_406855711.1">
    <property type="nucleotide sequence ID" value="NZ_CP157484.1"/>
</dbReference>
<dbReference type="AlphaFoldDB" id="A0AAU7JEZ3"/>
<protein>
    <submittedName>
        <fullName evidence="3">Carbon-nitrogen hydrolase family protein</fullName>
    </submittedName>
</protein>
<accession>A0AAU7JEZ3</accession>
<dbReference type="EMBL" id="CP157484">
    <property type="protein sequence ID" value="XBO38873.1"/>
    <property type="molecule type" value="Genomic_DNA"/>
</dbReference>
<proteinExistence type="predicted"/>
<dbReference type="InterPro" id="IPR050345">
    <property type="entry name" value="Aliph_Amidase/BUP"/>
</dbReference>
<dbReference type="PANTHER" id="PTHR43674">
    <property type="entry name" value="NITRILASE C965.09-RELATED"/>
    <property type="match status" value="1"/>
</dbReference>
<feature type="domain" description="CN hydrolase" evidence="2">
    <location>
        <begin position="1"/>
        <end position="241"/>
    </location>
</feature>
<sequence length="260" mass="27847">MTRVCVVEWPDGLQVGSKAWAALAGDLAAAAPELLITNEMPFGSWLPRQLPYDRAAARTWADMHEASLPALACLAQAVISSRPIFHGDVLANEAFAIEDGVYRTLHHKQIFPAEEGWQEDGWFAPRRPGFDTHAIAGLTVGVLLCTELMFPEHARALGRQGAHLIAVPRASGRAMTTWRTAGAMAAIVSGAYVLSSNRVGSADGQPPVFGGQGFAFAPSAVTLGETSRGMEMLVVDVERDVADAAKSAYPVYVSDRHVRP</sequence>
<evidence type="ECO:0000256" key="1">
    <source>
        <dbReference type="ARBA" id="ARBA00022801"/>
    </source>
</evidence>
<keyword evidence="1 3" id="KW-0378">Hydrolase</keyword>
<evidence type="ECO:0000313" key="3">
    <source>
        <dbReference type="EMBL" id="XBO38873.1"/>
    </source>
</evidence>